<gene>
    <name evidence="7" type="ORF">QJ036_07105</name>
</gene>
<proteinExistence type="predicted"/>
<evidence type="ECO:0000256" key="6">
    <source>
        <dbReference type="SAM" id="Phobius"/>
    </source>
</evidence>
<dbReference type="PANTHER" id="PTHR30482:SF10">
    <property type="entry name" value="HIGH-AFFINITY BRANCHED-CHAIN AMINO ACID TRANSPORT PROTEIN BRAE"/>
    <property type="match status" value="1"/>
</dbReference>
<keyword evidence="3 6" id="KW-0812">Transmembrane</keyword>
<name>A0AAP4EXV9_9FIRM</name>
<dbReference type="GO" id="GO:0015658">
    <property type="term" value="F:branched-chain amino acid transmembrane transporter activity"/>
    <property type="evidence" value="ECO:0007669"/>
    <property type="project" value="InterPro"/>
</dbReference>
<evidence type="ECO:0000313" key="8">
    <source>
        <dbReference type="Proteomes" id="UP001300383"/>
    </source>
</evidence>
<feature type="transmembrane region" description="Helical" evidence="6">
    <location>
        <begin position="290"/>
        <end position="309"/>
    </location>
</feature>
<evidence type="ECO:0000256" key="4">
    <source>
        <dbReference type="ARBA" id="ARBA00022989"/>
    </source>
</evidence>
<dbReference type="InterPro" id="IPR001851">
    <property type="entry name" value="ABC_transp_permease"/>
</dbReference>
<dbReference type="GO" id="GO:0005886">
    <property type="term" value="C:plasma membrane"/>
    <property type="evidence" value="ECO:0007669"/>
    <property type="project" value="UniProtKB-SubCell"/>
</dbReference>
<dbReference type="CDD" id="cd06581">
    <property type="entry name" value="TM_PBP1_LivM_like"/>
    <property type="match status" value="1"/>
</dbReference>
<evidence type="ECO:0000256" key="1">
    <source>
        <dbReference type="ARBA" id="ARBA00004651"/>
    </source>
</evidence>
<keyword evidence="8" id="KW-1185">Reference proteome</keyword>
<dbReference type="EMBL" id="JASGBQ010000009">
    <property type="protein sequence ID" value="MDI9242247.1"/>
    <property type="molecule type" value="Genomic_DNA"/>
</dbReference>
<comment type="caution">
    <text evidence="7">The sequence shown here is derived from an EMBL/GenBank/DDBJ whole genome shotgun (WGS) entry which is preliminary data.</text>
</comment>
<feature type="transmembrane region" description="Helical" evidence="6">
    <location>
        <begin position="62"/>
        <end position="81"/>
    </location>
</feature>
<feature type="transmembrane region" description="Helical" evidence="6">
    <location>
        <begin position="166"/>
        <end position="185"/>
    </location>
</feature>
<organism evidence="7 8">
    <name type="scientific">Fusibacillus kribbianus</name>
    <dbReference type="NCBI Taxonomy" id="3044208"/>
    <lineage>
        <taxon>Bacteria</taxon>
        <taxon>Bacillati</taxon>
        <taxon>Bacillota</taxon>
        <taxon>Clostridia</taxon>
        <taxon>Lachnospirales</taxon>
        <taxon>Lachnospiraceae</taxon>
        <taxon>Fusibacillus</taxon>
    </lineage>
</organism>
<evidence type="ECO:0000256" key="3">
    <source>
        <dbReference type="ARBA" id="ARBA00022692"/>
    </source>
</evidence>
<dbReference type="RefSeq" id="WP_283230696.1">
    <property type="nucleotide sequence ID" value="NZ_JASGBQ010000009.1"/>
</dbReference>
<feature type="transmembrane region" description="Helical" evidence="6">
    <location>
        <begin position="215"/>
        <end position="235"/>
    </location>
</feature>
<evidence type="ECO:0000313" key="7">
    <source>
        <dbReference type="EMBL" id="MDI9242247.1"/>
    </source>
</evidence>
<dbReference type="InterPro" id="IPR043428">
    <property type="entry name" value="LivM-like"/>
</dbReference>
<protein>
    <submittedName>
        <fullName evidence="7">Branched-chain amino acid ABC transporter permease</fullName>
    </submittedName>
</protein>
<reference evidence="7 8" key="1">
    <citation type="submission" date="2023-05" db="EMBL/GenBank/DDBJ databases">
        <title>[ruminococcus] sp. nov., isolated from a pig farm feces dump.</title>
        <authorList>
            <person name="Chang Y.-H."/>
        </authorList>
    </citation>
    <scope>NUCLEOTIDE SEQUENCE [LARGE SCALE GENOMIC DNA]</scope>
    <source>
        <strain evidence="7 8">YH-rum2234</strain>
    </source>
</reference>
<evidence type="ECO:0000256" key="2">
    <source>
        <dbReference type="ARBA" id="ARBA00022475"/>
    </source>
</evidence>
<accession>A0AAP4EXV9</accession>
<dbReference type="AlphaFoldDB" id="A0AAP4EXV9"/>
<dbReference type="PANTHER" id="PTHR30482">
    <property type="entry name" value="HIGH-AFFINITY BRANCHED-CHAIN AMINO ACID TRANSPORT SYSTEM PERMEASE"/>
    <property type="match status" value="1"/>
</dbReference>
<feature type="transmembrane region" description="Helical" evidence="6">
    <location>
        <begin position="255"/>
        <end position="278"/>
    </location>
</feature>
<keyword evidence="4 6" id="KW-1133">Transmembrane helix</keyword>
<dbReference type="Proteomes" id="UP001300383">
    <property type="component" value="Unassembled WGS sequence"/>
</dbReference>
<feature type="transmembrane region" description="Helical" evidence="6">
    <location>
        <begin position="87"/>
        <end position="109"/>
    </location>
</feature>
<comment type="subcellular location">
    <subcellularLocation>
        <location evidence="1">Cell membrane</location>
        <topology evidence="1">Multi-pass membrane protein</topology>
    </subcellularLocation>
</comment>
<sequence>MFNKITTAWALHRRTVTIVTLVILVAFPFLITDQYIVTVATLGGVYAILAMSLNLISGFMGITSLGHAAFWGVGAYTAALLSTKLGWPFILTLIASCVVALVFGVLLGLPTLRLSGRYLTIVTLAFCEIIRTIETNWKSLTGGATGITGIPKPEIFGYVFNTPMKIYFLVLVLCILTYILITRLMDSRLGRGITAVRDDYIAAQAMGIKDSRYKIMAFVISAALAGMAGGFYAHYMSFISPLSFSFDQSTLILSMIIIGGLGNLTGSVIGAVLLIALPEVLRPLMAWRQVIYGALLVVVILCKPSGILGKVNLKHIKQRELFKRGKEKEGEVKA</sequence>
<dbReference type="Pfam" id="PF02653">
    <property type="entry name" value="BPD_transp_2"/>
    <property type="match status" value="1"/>
</dbReference>
<keyword evidence="2" id="KW-1003">Cell membrane</keyword>
<evidence type="ECO:0000256" key="5">
    <source>
        <dbReference type="ARBA" id="ARBA00023136"/>
    </source>
</evidence>
<keyword evidence="5 6" id="KW-0472">Membrane</keyword>